<dbReference type="PANTHER" id="PTHR40018">
    <property type="entry name" value="[PSI+] INDUCTION PROTEIN 2"/>
    <property type="match status" value="1"/>
</dbReference>
<gene>
    <name evidence="2" type="ORF">E0Z10_g3895</name>
</gene>
<proteinExistence type="predicted"/>
<reference evidence="2 3" key="1">
    <citation type="submission" date="2019-03" db="EMBL/GenBank/DDBJ databases">
        <title>Draft genome sequence of Xylaria hypoxylon DSM 108379, a ubiquitous saprotrophic-parasitic fungi on hardwood.</title>
        <authorList>
            <person name="Buettner E."/>
            <person name="Leonhardt S."/>
            <person name="Gebauer A.M."/>
            <person name="Liers C."/>
            <person name="Hofrichter M."/>
            <person name="Kellner H."/>
        </authorList>
    </citation>
    <scope>NUCLEOTIDE SEQUENCE [LARGE SCALE GENOMIC DNA]</scope>
    <source>
        <strain evidence="2 3">DSM 108379</strain>
    </source>
</reference>
<comment type="caution">
    <text evidence="2">The sequence shown here is derived from an EMBL/GenBank/DDBJ whole genome shotgun (WGS) entry which is preliminary data.</text>
</comment>
<feature type="region of interest" description="Disordered" evidence="1">
    <location>
        <begin position="130"/>
        <end position="346"/>
    </location>
</feature>
<protein>
    <submittedName>
        <fullName evidence="2">Uncharacterized protein</fullName>
    </submittedName>
</protein>
<evidence type="ECO:0000256" key="1">
    <source>
        <dbReference type="SAM" id="MobiDB-lite"/>
    </source>
</evidence>
<evidence type="ECO:0000313" key="2">
    <source>
        <dbReference type="EMBL" id="TGJ84824.1"/>
    </source>
</evidence>
<feature type="compositionally biased region" description="Polar residues" evidence="1">
    <location>
        <begin position="291"/>
        <end position="308"/>
    </location>
</feature>
<dbReference type="Proteomes" id="UP000297716">
    <property type="component" value="Unassembled WGS sequence"/>
</dbReference>
<sequence>MHSGFDSMKASVPQYAEFDTGNKKDADALPAMPSWEGAGSKKVLIEEDSVEMEPLKKPDGFQNPSHMNVANVPSTTSPRAVSPYGPPAGPNAYAAAGRNDTGAYGMNQQGYNEYDNHSYGQQYSSSGMNNAAVGVATGPMGRRTPHQDYNTGYDHNNMNQGYPQSRSPMPYNDEFGRSGTPTSFNNGDYRGLAANDGYGNDRRSPAPQAGYGYGNSRMGSPGAQAGYGYASARASPAPQADFRFPQRSHTQDEYTQQYPAASRQEYSNDPYEGFGRPAPERYVQPSPPTSPIQNNSGFDFNSGYSRTSPAPAPAPAQAANGGTAYPGYRNYRPAQNTQQQHAWEGV</sequence>
<dbReference type="GO" id="GO:0005886">
    <property type="term" value="C:plasma membrane"/>
    <property type="evidence" value="ECO:0007669"/>
    <property type="project" value="TreeGrafter"/>
</dbReference>
<dbReference type="OrthoDB" id="5401332at2759"/>
<evidence type="ECO:0000313" key="3">
    <source>
        <dbReference type="Proteomes" id="UP000297716"/>
    </source>
</evidence>
<dbReference type="PANTHER" id="PTHR40018:SF1">
    <property type="entry name" value="[PSI+] INDUCTION PROTEIN 2"/>
    <property type="match status" value="1"/>
</dbReference>
<dbReference type="STRING" id="37992.A0A4Z0YLQ4"/>
<feature type="compositionally biased region" description="Polar residues" evidence="1">
    <location>
        <begin position="333"/>
        <end position="346"/>
    </location>
</feature>
<feature type="compositionally biased region" description="Polar residues" evidence="1">
    <location>
        <begin position="147"/>
        <end position="167"/>
    </location>
</feature>
<organism evidence="2 3">
    <name type="scientific">Xylaria hypoxylon</name>
    <dbReference type="NCBI Taxonomy" id="37992"/>
    <lineage>
        <taxon>Eukaryota</taxon>
        <taxon>Fungi</taxon>
        <taxon>Dikarya</taxon>
        <taxon>Ascomycota</taxon>
        <taxon>Pezizomycotina</taxon>
        <taxon>Sordariomycetes</taxon>
        <taxon>Xylariomycetidae</taxon>
        <taxon>Xylariales</taxon>
        <taxon>Xylariaceae</taxon>
        <taxon>Xylaria</taxon>
    </lineage>
</organism>
<dbReference type="AlphaFoldDB" id="A0A4Z0YLQ4"/>
<dbReference type="InterPro" id="IPR037504">
    <property type="entry name" value="PSI_induc_2"/>
</dbReference>
<feature type="compositionally biased region" description="Polar residues" evidence="1">
    <location>
        <begin position="62"/>
        <end position="79"/>
    </location>
</feature>
<dbReference type="GO" id="GO:0005935">
    <property type="term" value="C:cellular bud neck"/>
    <property type="evidence" value="ECO:0007669"/>
    <property type="project" value="TreeGrafter"/>
</dbReference>
<name>A0A4Z0YLQ4_9PEZI</name>
<feature type="compositionally biased region" description="Polar residues" evidence="1">
    <location>
        <begin position="253"/>
        <end position="267"/>
    </location>
</feature>
<feature type="region of interest" description="Disordered" evidence="1">
    <location>
        <begin position="21"/>
        <end position="40"/>
    </location>
</feature>
<feature type="region of interest" description="Disordered" evidence="1">
    <location>
        <begin position="51"/>
        <end position="86"/>
    </location>
</feature>
<dbReference type="EMBL" id="SKBN01000058">
    <property type="protein sequence ID" value="TGJ84824.1"/>
    <property type="molecule type" value="Genomic_DNA"/>
</dbReference>
<accession>A0A4Z0YLQ4</accession>
<keyword evidence="3" id="KW-1185">Reference proteome</keyword>